<feature type="transmembrane region" description="Helical" evidence="1">
    <location>
        <begin position="178"/>
        <end position="204"/>
    </location>
</feature>
<gene>
    <name evidence="2" type="ORF">GCM10007890_59450</name>
</gene>
<proteinExistence type="predicted"/>
<keyword evidence="1" id="KW-0812">Transmembrane</keyword>
<reference evidence="3" key="1">
    <citation type="journal article" date="2019" name="Int. J. Syst. Evol. Microbiol.">
        <title>The Global Catalogue of Microorganisms (GCM) 10K type strain sequencing project: providing services to taxonomists for standard genome sequencing and annotation.</title>
        <authorList>
            <consortium name="The Broad Institute Genomics Platform"/>
            <consortium name="The Broad Institute Genome Sequencing Center for Infectious Disease"/>
            <person name="Wu L."/>
            <person name="Ma J."/>
        </authorList>
    </citation>
    <scope>NUCLEOTIDE SEQUENCE [LARGE SCALE GENOMIC DNA]</scope>
    <source>
        <strain evidence="3">NBRC 103632</strain>
    </source>
</reference>
<protein>
    <submittedName>
        <fullName evidence="2">Uncharacterized protein</fullName>
    </submittedName>
</protein>
<dbReference type="Proteomes" id="UP001157440">
    <property type="component" value="Unassembled WGS sequence"/>
</dbReference>
<keyword evidence="1" id="KW-0472">Membrane</keyword>
<comment type="caution">
    <text evidence="2">The sequence shown here is derived from an EMBL/GenBank/DDBJ whole genome shotgun (WGS) entry which is preliminary data.</text>
</comment>
<keyword evidence="1" id="KW-1133">Transmembrane helix</keyword>
<evidence type="ECO:0000256" key="1">
    <source>
        <dbReference type="SAM" id="Phobius"/>
    </source>
</evidence>
<feature type="transmembrane region" description="Helical" evidence="1">
    <location>
        <begin position="31"/>
        <end position="50"/>
    </location>
</feature>
<dbReference type="EMBL" id="BSPL01000033">
    <property type="protein sequence ID" value="GLS73930.1"/>
    <property type="molecule type" value="Genomic_DNA"/>
</dbReference>
<evidence type="ECO:0000313" key="2">
    <source>
        <dbReference type="EMBL" id="GLS73930.1"/>
    </source>
</evidence>
<name>A0AA37WU59_9HYPH</name>
<dbReference type="AlphaFoldDB" id="A0AA37WU59"/>
<sequence>MPAPSHAAFQPTATGLAAGQHRGGKLLQASIPILAMLVALALVAGTGFSQRSAVPEVAEPWVFGYFAGRYPLFAFALVYGLVHLAMAAAEPGPASVPRRVLFGLAGAAFLLLAGLYPTFGGLVLRAGFATGGMAFLTHQPLWLAYALGAGVAAAVFGGVLGLFVIAANRALRPRLRRIGSGLLAFLALWFGAAVIGLGGSLGLGPWPHRALRPDEAGLAALLLVAAALPHAALATVSRHRRGA</sequence>
<keyword evidence="3" id="KW-1185">Reference proteome</keyword>
<feature type="transmembrane region" description="Helical" evidence="1">
    <location>
        <begin position="101"/>
        <end position="122"/>
    </location>
</feature>
<feature type="transmembrane region" description="Helical" evidence="1">
    <location>
        <begin position="142"/>
        <end position="166"/>
    </location>
</feature>
<evidence type="ECO:0000313" key="3">
    <source>
        <dbReference type="Proteomes" id="UP001157440"/>
    </source>
</evidence>
<organism evidence="2 3">
    <name type="scientific">Methylobacterium tardum</name>
    <dbReference type="NCBI Taxonomy" id="374432"/>
    <lineage>
        <taxon>Bacteria</taxon>
        <taxon>Pseudomonadati</taxon>
        <taxon>Pseudomonadota</taxon>
        <taxon>Alphaproteobacteria</taxon>
        <taxon>Hyphomicrobiales</taxon>
        <taxon>Methylobacteriaceae</taxon>
        <taxon>Methylobacterium</taxon>
    </lineage>
</organism>
<feature type="transmembrane region" description="Helical" evidence="1">
    <location>
        <begin position="216"/>
        <end position="236"/>
    </location>
</feature>
<accession>A0AA37WU59</accession>
<feature type="transmembrane region" description="Helical" evidence="1">
    <location>
        <begin position="70"/>
        <end position="89"/>
    </location>
</feature>